<dbReference type="InterPro" id="IPR036967">
    <property type="entry name" value="Ribosomal_uS11_sf"/>
</dbReference>
<keyword evidence="3 5" id="KW-0687">Ribonucleoprotein</keyword>
<evidence type="ECO:0000256" key="3">
    <source>
        <dbReference type="ARBA" id="ARBA00023274"/>
    </source>
</evidence>
<sequence>MGKKRIARKSGSGVNADLKSRALSRLPKRKLEKGHVHIQATYNNTMVGFSDEKGNMLIWSTAGAMGFKGARKGTPYAASKVVELIVEKAKMVGVSHIDIFVKGVGAGRESAIRTLIGSGIGVDAIRDVTPIPHNGPKAPKPRRV</sequence>
<evidence type="ECO:0000313" key="7">
    <source>
        <dbReference type="EMBL" id="PIR69889.1"/>
    </source>
</evidence>
<dbReference type="PROSITE" id="PS00054">
    <property type="entry name" value="RIBOSOMAL_S11"/>
    <property type="match status" value="1"/>
</dbReference>
<dbReference type="GO" id="GO:0006412">
    <property type="term" value="P:translation"/>
    <property type="evidence" value="ECO:0007669"/>
    <property type="project" value="UniProtKB-UniRule"/>
</dbReference>
<dbReference type="PIRSF" id="PIRSF002131">
    <property type="entry name" value="Ribosomal_S11"/>
    <property type="match status" value="1"/>
</dbReference>
<dbReference type="GO" id="GO:0003735">
    <property type="term" value="F:structural constituent of ribosome"/>
    <property type="evidence" value="ECO:0007669"/>
    <property type="project" value="InterPro"/>
</dbReference>
<comment type="similarity">
    <text evidence="1 5 6">Belongs to the universal ribosomal protein uS11 family.</text>
</comment>
<evidence type="ECO:0000256" key="5">
    <source>
        <dbReference type="HAMAP-Rule" id="MF_01310"/>
    </source>
</evidence>
<comment type="caution">
    <text evidence="7">The sequence shown here is derived from an EMBL/GenBank/DDBJ whole genome shotgun (WGS) entry which is preliminary data.</text>
</comment>
<dbReference type="NCBIfam" id="NF003698">
    <property type="entry name" value="PRK05309.1"/>
    <property type="match status" value="1"/>
</dbReference>
<gene>
    <name evidence="5" type="primary">rpsK</name>
    <name evidence="7" type="ORF">COU47_00425</name>
</gene>
<evidence type="ECO:0000313" key="8">
    <source>
        <dbReference type="Proteomes" id="UP000231503"/>
    </source>
</evidence>
<dbReference type="Proteomes" id="UP000231503">
    <property type="component" value="Unassembled WGS sequence"/>
</dbReference>
<keyword evidence="5" id="KW-0699">rRNA-binding</keyword>
<dbReference type="GO" id="GO:0019843">
    <property type="term" value="F:rRNA binding"/>
    <property type="evidence" value="ECO:0007669"/>
    <property type="project" value="UniProtKB-UniRule"/>
</dbReference>
<keyword evidence="5" id="KW-0694">RNA-binding</keyword>
<comment type="subunit">
    <text evidence="5">Part of the 30S ribosomal subunit. Interacts with proteins S7 and S18. Binds to IF-3.</text>
</comment>
<proteinExistence type="inferred from homology"/>
<comment type="function">
    <text evidence="5">Located on the platform of the 30S subunit, it bridges several disparate RNA helices of the 16S rRNA. Forms part of the Shine-Dalgarno cleft in the 70S ribosome.</text>
</comment>
<evidence type="ECO:0000256" key="4">
    <source>
        <dbReference type="ARBA" id="ARBA00035160"/>
    </source>
</evidence>
<dbReference type="AlphaFoldDB" id="A0A2H0TEB5"/>
<dbReference type="GO" id="GO:0005840">
    <property type="term" value="C:ribosome"/>
    <property type="evidence" value="ECO:0007669"/>
    <property type="project" value="UniProtKB-KW"/>
</dbReference>
<keyword evidence="2 5" id="KW-0689">Ribosomal protein</keyword>
<dbReference type="Gene3D" id="3.30.420.80">
    <property type="entry name" value="Ribosomal protein S11"/>
    <property type="match status" value="1"/>
</dbReference>
<protein>
    <recommendedName>
        <fullName evidence="4 5">Small ribosomal subunit protein uS11</fullName>
    </recommendedName>
</protein>
<dbReference type="SUPFAM" id="SSF53137">
    <property type="entry name" value="Translational machinery components"/>
    <property type="match status" value="1"/>
</dbReference>
<dbReference type="EMBL" id="PFCO01000001">
    <property type="protein sequence ID" value="PIR69889.1"/>
    <property type="molecule type" value="Genomic_DNA"/>
</dbReference>
<dbReference type="InterPro" id="IPR018102">
    <property type="entry name" value="Ribosomal_uS11_CS"/>
</dbReference>
<dbReference type="GO" id="GO:1990904">
    <property type="term" value="C:ribonucleoprotein complex"/>
    <property type="evidence" value="ECO:0007669"/>
    <property type="project" value="UniProtKB-KW"/>
</dbReference>
<dbReference type="Pfam" id="PF00411">
    <property type="entry name" value="Ribosomal_S11"/>
    <property type="match status" value="1"/>
</dbReference>
<evidence type="ECO:0000256" key="1">
    <source>
        <dbReference type="ARBA" id="ARBA00006194"/>
    </source>
</evidence>
<name>A0A2H0TEB5_9BACT</name>
<dbReference type="InterPro" id="IPR001971">
    <property type="entry name" value="Ribosomal_uS11"/>
</dbReference>
<evidence type="ECO:0000256" key="6">
    <source>
        <dbReference type="RuleBase" id="RU003629"/>
    </source>
</evidence>
<accession>A0A2H0TEB5</accession>
<dbReference type="HAMAP" id="MF_01310">
    <property type="entry name" value="Ribosomal_uS11"/>
    <property type="match status" value="1"/>
</dbReference>
<reference evidence="8" key="1">
    <citation type="submission" date="2017-09" db="EMBL/GenBank/DDBJ databases">
        <title>Depth-based differentiation of microbial function through sediment-hosted aquifers and enrichment of novel symbionts in the deep terrestrial subsurface.</title>
        <authorList>
            <person name="Probst A.J."/>
            <person name="Ladd B."/>
            <person name="Jarett J.K."/>
            <person name="Geller-Mcgrath D.E."/>
            <person name="Sieber C.M.K."/>
            <person name="Emerson J.B."/>
            <person name="Anantharaman K."/>
            <person name="Thomas B.C."/>
            <person name="Malmstrom R."/>
            <person name="Stieglmeier M."/>
            <person name="Klingl A."/>
            <person name="Woyke T."/>
            <person name="Ryan C.M."/>
            <person name="Banfield J.F."/>
        </authorList>
    </citation>
    <scope>NUCLEOTIDE SEQUENCE [LARGE SCALE GENOMIC DNA]</scope>
</reference>
<evidence type="ECO:0000256" key="2">
    <source>
        <dbReference type="ARBA" id="ARBA00022980"/>
    </source>
</evidence>
<dbReference type="PANTHER" id="PTHR11759">
    <property type="entry name" value="40S RIBOSOMAL PROTEIN S14/30S RIBOSOMAL PROTEIN S11"/>
    <property type="match status" value="1"/>
</dbReference>
<organism evidence="7 8">
    <name type="scientific">Candidatus Niyogibacteria bacterium CG10_big_fil_rev_8_21_14_0_10_46_36</name>
    <dbReference type="NCBI Taxonomy" id="1974726"/>
    <lineage>
        <taxon>Bacteria</taxon>
        <taxon>Candidatus Niyogiibacteriota</taxon>
    </lineage>
</organism>